<dbReference type="Proteomes" id="UP001190640">
    <property type="component" value="Chromosome 1"/>
</dbReference>
<dbReference type="SUPFAM" id="SSF47473">
    <property type="entry name" value="EF-hand"/>
    <property type="match status" value="1"/>
</dbReference>
<dbReference type="InterPro" id="IPR002048">
    <property type="entry name" value="EF_hand_dom"/>
</dbReference>
<dbReference type="InterPro" id="IPR013787">
    <property type="entry name" value="S100_Ca-bd_sub"/>
</dbReference>
<keyword evidence="3" id="KW-1185">Reference proteome</keyword>
<accession>A0AA97KDG4</accession>
<dbReference type="AlphaFoldDB" id="A0AA97KDG4"/>
<feature type="region of interest" description="Disordered" evidence="1">
    <location>
        <begin position="99"/>
        <end position="121"/>
    </location>
</feature>
<gene>
    <name evidence="4" type="primary">LOC129342034</name>
</gene>
<protein>
    <submittedName>
        <fullName evidence="4">Protein S100-A12-like</fullName>
    </submittedName>
</protein>
<dbReference type="SMART" id="SM01394">
    <property type="entry name" value="S_100"/>
    <property type="match status" value="1"/>
</dbReference>
<feature type="compositionally biased region" description="Basic and acidic residues" evidence="1">
    <location>
        <begin position="99"/>
        <end position="108"/>
    </location>
</feature>
<dbReference type="RefSeq" id="XP_054853454.1">
    <property type="nucleotide sequence ID" value="XM_054997479.1"/>
</dbReference>
<evidence type="ECO:0000313" key="4">
    <source>
        <dbReference type="RefSeq" id="XP_054853454.1"/>
    </source>
</evidence>
<name>A0AA97KDG4_EUBMA</name>
<dbReference type="KEGG" id="emc:129342034"/>
<reference evidence="4" key="1">
    <citation type="submission" date="2025-08" db="UniProtKB">
        <authorList>
            <consortium name="RefSeq"/>
        </authorList>
    </citation>
    <scope>IDENTIFICATION</scope>
    <source>
        <tissue evidence="4">Blood</tissue>
    </source>
</reference>
<dbReference type="GeneID" id="129342034"/>
<dbReference type="Pfam" id="PF01023">
    <property type="entry name" value="S_100"/>
    <property type="match status" value="1"/>
</dbReference>
<evidence type="ECO:0000259" key="2">
    <source>
        <dbReference type="PROSITE" id="PS50222"/>
    </source>
</evidence>
<dbReference type="InterPro" id="IPR011992">
    <property type="entry name" value="EF-hand-dom_pair"/>
</dbReference>
<proteinExistence type="predicted"/>
<evidence type="ECO:0000313" key="3">
    <source>
        <dbReference type="Proteomes" id="UP001190640"/>
    </source>
</evidence>
<evidence type="ECO:0000256" key="1">
    <source>
        <dbReference type="SAM" id="MobiDB-lite"/>
    </source>
</evidence>
<dbReference type="PROSITE" id="PS50222">
    <property type="entry name" value="EF_HAND_2"/>
    <property type="match status" value="1"/>
</dbReference>
<organism evidence="3 4">
    <name type="scientific">Eublepharis macularius</name>
    <name type="common">Leopard gecko</name>
    <name type="synonym">Cyrtodactylus macularius</name>
    <dbReference type="NCBI Taxonomy" id="481883"/>
    <lineage>
        <taxon>Eukaryota</taxon>
        <taxon>Metazoa</taxon>
        <taxon>Chordata</taxon>
        <taxon>Craniata</taxon>
        <taxon>Vertebrata</taxon>
        <taxon>Euteleostomi</taxon>
        <taxon>Lepidosauria</taxon>
        <taxon>Squamata</taxon>
        <taxon>Bifurcata</taxon>
        <taxon>Gekkota</taxon>
        <taxon>Eublepharidae</taxon>
        <taxon>Eublepharinae</taxon>
        <taxon>Eublepharis</taxon>
    </lineage>
</organism>
<feature type="domain" description="EF-hand" evidence="2">
    <location>
        <begin position="59"/>
        <end position="94"/>
    </location>
</feature>
<dbReference type="GO" id="GO:0005509">
    <property type="term" value="F:calcium ion binding"/>
    <property type="evidence" value="ECO:0007669"/>
    <property type="project" value="InterPro"/>
</dbReference>
<sequence>MTCNTKTQLEKALDCVVNVYHQYCILNPVDDYLQIKEFQKMMKEQAQPFIRNTIPPGVSQDAYIKQIFQRADRDKNGSVKFTEFLYVLGACLEEAHHRSHDLGDDHKSGQKPSGHGHGHSH</sequence>
<dbReference type="Gene3D" id="1.10.238.10">
    <property type="entry name" value="EF-hand"/>
    <property type="match status" value="1"/>
</dbReference>